<dbReference type="Gene3D" id="3.80.10.10">
    <property type="entry name" value="Ribonuclease Inhibitor"/>
    <property type="match status" value="1"/>
</dbReference>
<dbReference type="Proteomes" id="UP000054549">
    <property type="component" value="Unassembled WGS sequence"/>
</dbReference>
<dbReference type="HOGENOM" id="CLU_030811_0_0_1"/>
<dbReference type="PANTHER" id="PTHR38926">
    <property type="entry name" value="F-BOX DOMAIN CONTAINING PROTEIN, EXPRESSED"/>
    <property type="match status" value="1"/>
</dbReference>
<protein>
    <submittedName>
        <fullName evidence="1">Uncharacterized protein</fullName>
    </submittedName>
</protein>
<dbReference type="OrthoDB" id="3016965at2759"/>
<evidence type="ECO:0000313" key="2">
    <source>
        <dbReference type="Proteomes" id="UP000054549"/>
    </source>
</evidence>
<evidence type="ECO:0000313" key="1">
    <source>
        <dbReference type="EMBL" id="KIL61988.1"/>
    </source>
</evidence>
<keyword evidence="2" id="KW-1185">Reference proteome</keyword>
<dbReference type="AlphaFoldDB" id="A0A0C2WZZ1"/>
<dbReference type="PANTHER" id="PTHR38926:SF5">
    <property type="entry name" value="F-BOX AND LEUCINE-RICH REPEAT PROTEIN 6"/>
    <property type="match status" value="1"/>
</dbReference>
<proteinExistence type="predicted"/>
<sequence>MSQTSNTVSPCSRLNDDVLREIFTCIICTEDSCYSKSISRRFVVAGKYRPFQLGVSQVCSSWRDIALLTPQLWDNIRICDLTEDKLSTAREYLSRAENLPVSISIEQCKSGQLWQDWHSQLTDFLSSYRIRTLEFIAEKMWGFYLVLPDLPQRSVAELQYLSIKSWHPGQLKAQLDLNGTRYPKLAVVEIHGAYKISSFNSLSSLRILYVPGLSMTVIESWNLLSHCSSLERVWLRMTQVNGSRRPVSMPQIHLQRLRILVLGSDSEIPFSTFIEVLSLPVLERLTLRNQAVMSPATAFQLLAHRSNYFPHLTSFDLENSTSIVDAGILLASMPSLKEISLCPDTTTNKVVFDDLALNGLASGSLTPRLRSLKVGRILNMGLFLDMVESRMKNARMSSNRVAARFTKVVLLDYHGGYRDRCRDMRKRGIPIKSQKD</sequence>
<name>A0A0C2WZZ1_AMAMK</name>
<gene>
    <name evidence="1" type="ORF">M378DRAFT_13185</name>
</gene>
<dbReference type="SUPFAM" id="SSF52058">
    <property type="entry name" value="L domain-like"/>
    <property type="match status" value="1"/>
</dbReference>
<dbReference type="STRING" id="946122.A0A0C2WZZ1"/>
<organism evidence="1 2">
    <name type="scientific">Amanita muscaria (strain Koide BX008)</name>
    <dbReference type="NCBI Taxonomy" id="946122"/>
    <lineage>
        <taxon>Eukaryota</taxon>
        <taxon>Fungi</taxon>
        <taxon>Dikarya</taxon>
        <taxon>Basidiomycota</taxon>
        <taxon>Agaricomycotina</taxon>
        <taxon>Agaricomycetes</taxon>
        <taxon>Agaricomycetidae</taxon>
        <taxon>Agaricales</taxon>
        <taxon>Pluteineae</taxon>
        <taxon>Amanitaceae</taxon>
        <taxon>Amanita</taxon>
    </lineage>
</organism>
<accession>A0A0C2WZZ1</accession>
<dbReference type="InParanoid" id="A0A0C2WZZ1"/>
<dbReference type="EMBL" id="KN818277">
    <property type="protein sequence ID" value="KIL61988.1"/>
    <property type="molecule type" value="Genomic_DNA"/>
</dbReference>
<reference evidence="1 2" key="1">
    <citation type="submission" date="2014-04" db="EMBL/GenBank/DDBJ databases">
        <title>Evolutionary Origins and Diversification of the Mycorrhizal Mutualists.</title>
        <authorList>
            <consortium name="DOE Joint Genome Institute"/>
            <consortium name="Mycorrhizal Genomics Consortium"/>
            <person name="Kohler A."/>
            <person name="Kuo A."/>
            <person name="Nagy L.G."/>
            <person name="Floudas D."/>
            <person name="Copeland A."/>
            <person name="Barry K.W."/>
            <person name="Cichocki N."/>
            <person name="Veneault-Fourrey C."/>
            <person name="LaButti K."/>
            <person name="Lindquist E.A."/>
            <person name="Lipzen A."/>
            <person name="Lundell T."/>
            <person name="Morin E."/>
            <person name="Murat C."/>
            <person name="Riley R."/>
            <person name="Ohm R."/>
            <person name="Sun H."/>
            <person name="Tunlid A."/>
            <person name="Henrissat B."/>
            <person name="Grigoriev I.V."/>
            <person name="Hibbett D.S."/>
            <person name="Martin F."/>
        </authorList>
    </citation>
    <scope>NUCLEOTIDE SEQUENCE [LARGE SCALE GENOMIC DNA]</scope>
    <source>
        <strain evidence="1 2">Koide BX008</strain>
    </source>
</reference>
<dbReference type="InterPro" id="IPR032675">
    <property type="entry name" value="LRR_dom_sf"/>
</dbReference>